<dbReference type="Pfam" id="PF13927">
    <property type="entry name" value="Ig_3"/>
    <property type="match status" value="1"/>
</dbReference>
<evidence type="ECO:0000256" key="3">
    <source>
        <dbReference type="SAM" id="SignalP"/>
    </source>
</evidence>
<gene>
    <name evidence="5" type="ORF">GBAR_LOCUS8139</name>
</gene>
<proteinExistence type="predicted"/>
<feature type="domain" description="Ig-like" evidence="4">
    <location>
        <begin position="231"/>
        <end position="323"/>
    </location>
</feature>
<keyword evidence="3" id="KW-0732">Signal</keyword>
<dbReference type="GO" id="GO:0098609">
    <property type="term" value="P:cell-cell adhesion"/>
    <property type="evidence" value="ECO:0007669"/>
    <property type="project" value="TreeGrafter"/>
</dbReference>
<dbReference type="PROSITE" id="PS50835">
    <property type="entry name" value="IG_LIKE"/>
    <property type="match status" value="4"/>
</dbReference>
<evidence type="ECO:0000313" key="6">
    <source>
        <dbReference type="Proteomes" id="UP001174909"/>
    </source>
</evidence>
<sequence length="418" mass="44456">MFCCCLSVPVFLVITAIHSGGARFAESPRDQEPVEGSSFSVTCSAVGALFLVWYKEGSIIPGSSQDYNQSSVAVGSTTLSVSAAIHSVHTGNYECLVFFPDTSMDSAPFSVNVKYIDSVIGIRLAVSGSNCSVAGGIDVPAGCQLSFHCNPPDGYPNTTLVWYRNGDILQRTKRVEISEDDRGLTIGDALFEDSGSYQCRASNGIGITRHSQTLTVLVRGAGRGLRFLERENMSSCEAGSAASVAEGGILQLSCCIVDAVGIVEFQWLLAGRTKLVEGGRLSIISTGNSSTLQVLGAAVEDEGVYCCIASDHLSTIKRNVSVSVMVHRAIVEWPPPEVQGREGDRAQFDCIASGRPVPVVIWLFQSTPVPTSPAGTGLCDMGNGSLLIPVLQQRHSGTYLCMLKDPPLDIRSFSLTVE</sequence>
<dbReference type="PANTHER" id="PTHR44170:SF6">
    <property type="entry name" value="CONTACTIN"/>
    <property type="match status" value="1"/>
</dbReference>
<protein>
    <submittedName>
        <fullName evidence="5">Hemicentin-1</fullName>
    </submittedName>
</protein>
<evidence type="ECO:0000259" key="4">
    <source>
        <dbReference type="PROSITE" id="PS50835"/>
    </source>
</evidence>
<keyword evidence="1" id="KW-0677">Repeat</keyword>
<dbReference type="PANTHER" id="PTHR44170">
    <property type="entry name" value="PROTEIN SIDEKICK"/>
    <property type="match status" value="1"/>
</dbReference>
<dbReference type="InterPro" id="IPR003599">
    <property type="entry name" value="Ig_sub"/>
</dbReference>
<evidence type="ECO:0000256" key="2">
    <source>
        <dbReference type="ARBA" id="ARBA00023157"/>
    </source>
</evidence>
<dbReference type="Pfam" id="PF13895">
    <property type="entry name" value="Ig_2"/>
    <property type="match status" value="1"/>
</dbReference>
<dbReference type="InterPro" id="IPR003598">
    <property type="entry name" value="Ig_sub2"/>
</dbReference>
<feature type="non-terminal residue" evidence="5">
    <location>
        <position position="1"/>
    </location>
</feature>
<evidence type="ECO:0000256" key="1">
    <source>
        <dbReference type="ARBA" id="ARBA00022737"/>
    </source>
</evidence>
<dbReference type="InterPro" id="IPR013098">
    <property type="entry name" value="Ig_I-set"/>
</dbReference>
<organism evidence="5 6">
    <name type="scientific">Geodia barretti</name>
    <name type="common">Barrett's horny sponge</name>
    <dbReference type="NCBI Taxonomy" id="519541"/>
    <lineage>
        <taxon>Eukaryota</taxon>
        <taxon>Metazoa</taxon>
        <taxon>Porifera</taxon>
        <taxon>Demospongiae</taxon>
        <taxon>Heteroscleromorpha</taxon>
        <taxon>Tetractinellida</taxon>
        <taxon>Astrophorina</taxon>
        <taxon>Geodiidae</taxon>
        <taxon>Geodia</taxon>
    </lineage>
</organism>
<dbReference type="SMART" id="SM00408">
    <property type="entry name" value="IGc2"/>
    <property type="match status" value="4"/>
</dbReference>
<feature type="chain" id="PRO_5041311726" evidence="3">
    <location>
        <begin position="25"/>
        <end position="418"/>
    </location>
</feature>
<dbReference type="GO" id="GO:0016020">
    <property type="term" value="C:membrane"/>
    <property type="evidence" value="ECO:0007669"/>
    <property type="project" value="UniProtKB-SubCell"/>
</dbReference>
<name>A0AA35RJM9_GEOBA</name>
<accession>A0AA35RJM9</accession>
<dbReference type="InterPro" id="IPR013783">
    <property type="entry name" value="Ig-like_fold"/>
</dbReference>
<feature type="domain" description="Ig-like" evidence="4">
    <location>
        <begin position="328"/>
        <end position="418"/>
    </location>
</feature>
<feature type="domain" description="Ig-like" evidence="4">
    <location>
        <begin position="108"/>
        <end position="215"/>
    </location>
</feature>
<dbReference type="Proteomes" id="UP001174909">
    <property type="component" value="Unassembled WGS sequence"/>
</dbReference>
<feature type="domain" description="Ig-like" evidence="4">
    <location>
        <begin position="9"/>
        <end position="97"/>
    </location>
</feature>
<dbReference type="AlphaFoldDB" id="A0AA35RJM9"/>
<dbReference type="Gene3D" id="2.60.40.10">
    <property type="entry name" value="Immunoglobulins"/>
    <property type="match status" value="4"/>
</dbReference>
<dbReference type="InterPro" id="IPR036179">
    <property type="entry name" value="Ig-like_dom_sf"/>
</dbReference>
<feature type="signal peptide" evidence="3">
    <location>
        <begin position="1"/>
        <end position="24"/>
    </location>
</feature>
<dbReference type="CDD" id="cd00096">
    <property type="entry name" value="Ig"/>
    <property type="match status" value="4"/>
</dbReference>
<dbReference type="EMBL" id="CASHTH010001211">
    <property type="protein sequence ID" value="CAI8012734.1"/>
    <property type="molecule type" value="Genomic_DNA"/>
</dbReference>
<keyword evidence="6" id="KW-1185">Reference proteome</keyword>
<dbReference type="SUPFAM" id="SSF48726">
    <property type="entry name" value="Immunoglobulin"/>
    <property type="match status" value="4"/>
</dbReference>
<dbReference type="InterPro" id="IPR007110">
    <property type="entry name" value="Ig-like_dom"/>
</dbReference>
<keyword evidence="2" id="KW-1015">Disulfide bond</keyword>
<comment type="caution">
    <text evidence="5">The sequence shown here is derived from an EMBL/GenBank/DDBJ whole genome shotgun (WGS) entry which is preliminary data.</text>
</comment>
<dbReference type="Pfam" id="PF07679">
    <property type="entry name" value="I-set"/>
    <property type="match status" value="2"/>
</dbReference>
<evidence type="ECO:0000313" key="5">
    <source>
        <dbReference type="EMBL" id="CAI8012734.1"/>
    </source>
</evidence>
<dbReference type="SMART" id="SM00409">
    <property type="entry name" value="IG"/>
    <property type="match status" value="4"/>
</dbReference>
<reference evidence="5" key="1">
    <citation type="submission" date="2023-03" db="EMBL/GenBank/DDBJ databases">
        <authorList>
            <person name="Steffen K."/>
            <person name="Cardenas P."/>
        </authorList>
    </citation>
    <scope>NUCLEOTIDE SEQUENCE</scope>
</reference>